<proteinExistence type="predicted"/>
<name>A0A101LUW3_PICGL</name>
<accession>A0A101LUW3</accession>
<keyword evidence="1" id="KW-0496">Mitochondrion</keyword>
<gene>
    <name evidence="1" type="ORF">ABT39_MTgene2358</name>
</gene>
<organism evidence="1">
    <name type="scientific">Picea glauca</name>
    <name type="common">White spruce</name>
    <name type="synonym">Pinus glauca</name>
    <dbReference type="NCBI Taxonomy" id="3330"/>
    <lineage>
        <taxon>Eukaryota</taxon>
        <taxon>Viridiplantae</taxon>
        <taxon>Streptophyta</taxon>
        <taxon>Embryophyta</taxon>
        <taxon>Tracheophyta</taxon>
        <taxon>Spermatophyta</taxon>
        <taxon>Pinopsida</taxon>
        <taxon>Pinidae</taxon>
        <taxon>Conifers I</taxon>
        <taxon>Pinales</taxon>
        <taxon>Pinaceae</taxon>
        <taxon>Picea</taxon>
    </lineage>
</organism>
<dbReference type="AlphaFoldDB" id="A0A101LUW3"/>
<sequence>MHSSLGRRRRNTTNRVCTLLVPRVGYAQKCRGKIVPGRLIILKAHFEALLLIEKDCYRRPYPSYYYCPTVGRIEWDTYYCNNK</sequence>
<comment type="caution">
    <text evidence="1">The sequence shown here is derived from an EMBL/GenBank/DDBJ whole genome shotgun (WGS) entry which is preliminary data.</text>
</comment>
<geneLocation type="mitochondrion" evidence="1"/>
<protein>
    <submittedName>
        <fullName evidence="1">Uncharacterized protein</fullName>
    </submittedName>
</protein>
<evidence type="ECO:0000313" key="1">
    <source>
        <dbReference type="EMBL" id="KUM45790.1"/>
    </source>
</evidence>
<reference evidence="1" key="1">
    <citation type="journal article" date="2015" name="Genome Biol. Evol.">
        <title>Organellar Genomes of White Spruce (Picea glauca): Assembly and Annotation.</title>
        <authorList>
            <person name="Jackman S.D."/>
            <person name="Warren R.L."/>
            <person name="Gibb E.A."/>
            <person name="Vandervalk B.P."/>
            <person name="Mohamadi H."/>
            <person name="Chu J."/>
            <person name="Raymond A."/>
            <person name="Pleasance S."/>
            <person name="Coope R."/>
            <person name="Wildung M.R."/>
            <person name="Ritland C.E."/>
            <person name="Bousquet J."/>
            <person name="Jones S.J."/>
            <person name="Bohlmann J."/>
            <person name="Birol I."/>
        </authorList>
    </citation>
    <scope>NUCLEOTIDE SEQUENCE [LARGE SCALE GENOMIC DNA]</scope>
    <source>
        <tissue evidence="1">Flushing bud</tissue>
    </source>
</reference>
<dbReference type="EMBL" id="LKAM01000016">
    <property type="protein sequence ID" value="KUM45790.1"/>
    <property type="molecule type" value="Genomic_DNA"/>
</dbReference>